<gene>
    <name evidence="1" type="ORF">X975_25102</name>
</gene>
<dbReference type="Gene3D" id="6.20.210.20">
    <property type="entry name" value="THAP domain"/>
    <property type="match status" value="1"/>
</dbReference>
<feature type="non-terminal residue" evidence="1">
    <location>
        <position position="77"/>
    </location>
</feature>
<dbReference type="OrthoDB" id="6538191at2759"/>
<proteinExistence type="predicted"/>
<name>A0A087U144_STEMI</name>
<dbReference type="InterPro" id="IPR038441">
    <property type="entry name" value="THAP_Znf_sf"/>
</dbReference>
<evidence type="ECO:0008006" key="3">
    <source>
        <dbReference type="Google" id="ProtNLM"/>
    </source>
</evidence>
<accession>A0A087U144</accession>
<protein>
    <recommendedName>
        <fullName evidence="3">THAP-type domain-containing protein</fullName>
    </recommendedName>
</protein>
<sequence length="77" mass="9279">MKQDDNTAKRRKEWIRLLRIGKEVGHYMKVCSKHFKETDYILPGKKNFCLYAKFLSRVYMCVCVRFESKHAYLCPEV</sequence>
<dbReference type="AlphaFoldDB" id="A0A087U144"/>
<dbReference type="EMBL" id="KK117671">
    <property type="protein sequence ID" value="KFM71083.1"/>
    <property type="molecule type" value="Genomic_DNA"/>
</dbReference>
<evidence type="ECO:0000313" key="1">
    <source>
        <dbReference type="EMBL" id="KFM71083.1"/>
    </source>
</evidence>
<reference evidence="1 2" key="1">
    <citation type="submission" date="2013-11" db="EMBL/GenBank/DDBJ databases">
        <title>Genome sequencing of Stegodyphus mimosarum.</title>
        <authorList>
            <person name="Bechsgaard J."/>
        </authorList>
    </citation>
    <scope>NUCLEOTIDE SEQUENCE [LARGE SCALE GENOMIC DNA]</scope>
</reference>
<dbReference type="Proteomes" id="UP000054359">
    <property type="component" value="Unassembled WGS sequence"/>
</dbReference>
<organism evidence="1 2">
    <name type="scientific">Stegodyphus mimosarum</name>
    <name type="common">African social velvet spider</name>
    <dbReference type="NCBI Taxonomy" id="407821"/>
    <lineage>
        <taxon>Eukaryota</taxon>
        <taxon>Metazoa</taxon>
        <taxon>Ecdysozoa</taxon>
        <taxon>Arthropoda</taxon>
        <taxon>Chelicerata</taxon>
        <taxon>Arachnida</taxon>
        <taxon>Araneae</taxon>
        <taxon>Araneomorphae</taxon>
        <taxon>Entelegynae</taxon>
        <taxon>Eresoidea</taxon>
        <taxon>Eresidae</taxon>
        <taxon>Stegodyphus</taxon>
    </lineage>
</organism>
<evidence type="ECO:0000313" key="2">
    <source>
        <dbReference type="Proteomes" id="UP000054359"/>
    </source>
</evidence>
<keyword evidence="2" id="KW-1185">Reference proteome</keyword>